<evidence type="ECO:0000256" key="2">
    <source>
        <dbReference type="ARBA" id="ARBA00008520"/>
    </source>
</evidence>
<feature type="chain" id="PRO_5016895073" description="Probable sugar-binding periplasmic protein" evidence="9">
    <location>
        <begin position="21"/>
        <end position="417"/>
    </location>
</feature>
<dbReference type="PANTHER" id="PTHR43649:SF28">
    <property type="entry name" value="BINDING PROTEIN COMPONENT OF ABC SUGAR TRANSPORTER-RELATED"/>
    <property type="match status" value="1"/>
</dbReference>
<keyword evidence="5 9" id="KW-0732">Signal</keyword>
<evidence type="ECO:0000256" key="3">
    <source>
        <dbReference type="ARBA" id="ARBA00022448"/>
    </source>
</evidence>
<feature type="signal peptide" evidence="9">
    <location>
        <begin position="1"/>
        <end position="20"/>
    </location>
</feature>
<protein>
    <recommendedName>
        <fullName evidence="8">Probable sugar-binding periplasmic protein</fullName>
    </recommendedName>
</protein>
<evidence type="ECO:0000256" key="8">
    <source>
        <dbReference type="ARBA" id="ARBA00049753"/>
    </source>
</evidence>
<name>A0A371XC28_9HYPH</name>
<proteinExistence type="inferred from homology"/>
<evidence type="ECO:0000256" key="7">
    <source>
        <dbReference type="ARBA" id="ARBA00049629"/>
    </source>
</evidence>
<dbReference type="GO" id="GO:0042597">
    <property type="term" value="C:periplasmic space"/>
    <property type="evidence" value="ECO:0007669"/>
    <property type="project" value="UniProtKB-SubCell"/>
</dbReference>
<dbReference type="PANTHER" id="PTHR43649">
    <property type="entry name" value="ARABINOSE-BINDING PROTEIN-RELATED"/>
    <property type="match status" value="1"/>
</dbReference>
<dbReference type="Gene3D" id="3.40.190.10">
    <property type="entry name" value="Periplasmic binding protein-like II"/>
    <property type="match status" value="2"/>
</dbReference>
<dbReference type="AlphaFoldDB" id="A0A371XC28"/>
<evidence type="ECO:0000256" key="5">
    <source>
        <dbReference type="ARBA" id="ARBA00022729"/>
    </source>
</evidence>
<reference evidence="11" key="1">
    <citation type="submission" date="2018-08" db="EMBL/GenBank/DDBJ databases">
        <authorList>
            <person name="Im W.T."/>
        </authorList>
    </citation>
    <scope>NUCLEOTIDE SEQUENCE [LARGE SCALE GENOMIC DNA]</scope>
    <source>
        <strain evidence="11">LA-28</strain>
    </source>
</reference>
<comment type="caution">
    <text evidence="10">The sequence shown here is derived from an EMBL/GenBank/DDBJ whole genome shotgun (WGS) entry which is preliminary data.</text>
</comment>
<comment type="function">
    <text evidence="7">Part of a binding-protein-dependent transport system for a sugar.</text>
</comment>
<evidence type="ECO:0000313" key="10">
    <source>
        <dbReference type="EMBL" id="RFC66770.1"/>
    </source>
</evidence>
<evidence type="ECO:0000256" key="1">
    <source>
        <dbReference type="ARBA" id="ARBA00004418"/>
    </source>
</evidence>
<accession>A0A371XC28</accession>
<dbReference type="EMBL" id="QURN01000011">
    <property type="protein sequence ID" value="RFC66770.1"/>
    <property type="molecule type" value="Genomic_DNA"/>
</dbReference>
<dbReference type="SUPFAM" id="SSF53850">
    <property type="entry name" value="Periplasmic binding protein-like II"/>
    <property type="match status" value="1"/>
</dbReference>
<dbReference type="InterPro" id="IPR050490">
    <property type="entry name" value="Bact_solute-bd_prot1"/>
</dbReference>
<evidence type="ECO:0000256" key="4">
    <source>
        <dbReference type="ARBA" id="ARBA00022597"/>
    </source>
</evidence>
<comment type="subcellular location">
    <subcellularLocation>
        <location evidence="1">Periplasm</location>
    </subcellularLocation>
</comment>
<comment type="similarity">
    <text evidence="2">Belongs to the bacterial solute-binding protein 1 family.</text>
</comment>
<dbReference type="Pfam" id="PF01547">
    <property type="entry name" value="SBP_bac_1"/>
    <property type="match status" value="1"/>
</dbReference>
<keyword evidence="6" id="KW-0574">Periplasm</keyword>
<dbReference type="InterPro" id="IPR006059">
    <property type="entry name" value="SBP"/>
</dbReference>
<keyword evidence="4" id="KW-0762">Sugar transport</keyword>
<evidence type="ECO:0000256" key="6">
    <source>
        <dbReference type="ARBA" id="ARBA00022764"/>
    </source>
</evidence>
<keyword evidence="11" id="KW-1185">Reference proteome</keyword>
<organism evidence="10 11">
    <name type="scientific">Mesorhizobium denitrificans</name>
    <dbReference type="NCBI Taxonomy" id="2294114"/>
    <lineage>
        <taxon>Bacteria</taxon>
        <taxon>Pseudomonadati</taxon>
        <taxon>Pseudomonadota</taxon>
        <taxon>Alphaproteobacteria</taxon>
        <taxon>Hyphomicrobiales</taxon>
        <taxon>Phyllobacteriaceae</taxon>
        <taxon>Mesorhizobium</taxon>
    </lineage>
</organism>
<keyword evidence="3" id="KW-0813">Transport</keyword>
<gene>
    <name evidence="10" type="ORF">DY251_14635</name>
</gene>
<evidence type="ECO:0000313" key="11">
    <source>
        <dbReference type="Proteomes" id="UP000262379"/>
    </source>
</evidence>
<evidence type="ECO:0000256" key="9">
    <source>
        <dbReference type="SAM" id="SignalP"/>
    </source>
</evidence>
<dbReference type="Proteomes" id="UP000262379">
    <property type="component" value="Unassembled WGS sequence"/>
</dbReference>
<sequence>MLRKLLIGTMLSGALTAGYAAPSFADEVEVLHWWTSGGEAAALDVLKKKLESQGVTWKDMPVAGGGGEAAMTALRARVTAGDPPTAVQALGFDITDWAKQGVVGDLTDIATKEGWDKVIPAALQQFSKYDGKWIAAPVNVHSTNWIWINKKALDAAGGKAPETWDELIAVLDKMKANGISPIGHGGQAWQDATIFDAVVLAEGTDFYKQSMIDLDPAALNSDKMVEVFDHMAKLREYVDADFSGRDWNLASAMVIEGKAGMQFMGDWAKGEFLKAGQKPGVDFVCIRFPGTQGAVTFNSDQFMMFKVGDAEKKAQDLMASDIESPDFQSAFNVVKGSAPARTDVPNTAFDDCGKKAIADLAEADKNGKLFGSMAHGHANPAAVKNAMYDVITRHFNGEMDSKAAAAALAEAVAAAKG</sequence>